<accession>A0A0A8YZ98</accession>
<evidence type="ECO:0000313" key="1">
    <source>
        <dbReference type="EMBL" id="JAD30743.1"/>
    </source>
</evidence>
<reference evidence="1" key="2">
    <citation type="journal article" date="2015" name="Data Brief">
        <title>Shoot transcriptome of the giant reed, Arundo donax.</title>
        <authorList>
            <person name="Barrero R.A."/>
            <person name="Guerrero F.D."/>
            <person name="Moolhuijzen P."/>
            <person name="Goolsby J.A."/>
            <person name="Tidwell J."/>
            <person name="Bellgard S.E."/>
            <person name="Bellgard M.I."/>
        </authorList>
    </citation>
    <scope>NUCLEOTIDE SEQUENCE</scope>
    <source>
        <tissue evidence="1">Shoot tissue taken approximately 20 cm above the soil surface</tissue>
    </source>
</reference>
<name>A0A0A8YZ98_ARUDO</name>
<protein>
    <submittedName>
        <fullName evidence="1">Uncharacterized protein</fullName>
    </submittedName>
</protein>
<dbReference type="EMBL" id="GBRH01267152">
    <property type="protein sequence ID" value="JAD30743.1"/>
    <property type="molecule type" value="Transcribed_RNA"/>
</dbReference>
<proteinExistence type="predicted"/>
<sequence length="65" mass="7519">MHVDMNDALIAVWQRTNITIQVPGIRKMISFFCLEAYRQILSSLAQLGCLTETWPHKVEPTFRAK</sequence>
<dbReference type="AlphaFoldDB" id="A0A0A8YZ98"/>
<reference evidence="1" key="1">
    <citation type="submission" date="2014-09" db="EMBL/GenBank/DDBJ databases">
        <authorList>
            <person name="Magalhaes I.L.F."/>
            <person name="Oliveira U."/>
            <person name="Santos F.R."/>
            <person name="Vidigal T.H.D.A."/>
            <person name="Brescovit A.D."/>
            <person name="Santos A.J."/>
        </authorList>
    </citation>
    <scope>NUCLEOTIDE SEQUENCE</scope>
    <source>
        <tissue evidence="1">Shoot tissue taken approximately 20 cm above the soil surface</tissue>
    </source>
</reference>
<organism evidence="1">
    <name type="scientific">Arundo donax</name>
    <name type="common">Giant reed</name>
    <name type="synonym">Donax arundinaceus</name>
    <dbReference type="NCBI Taxonomy" id="35708"/>
    <lineage>
        <taxon>Eukaryota</taxon>
        <taxon>Viridiplantae</taxon>
        <taxon>Streptophyta</taxon>
        <taxon>Embryophyta</taxon>
        <taxon>Tracheophyta</taxon>
        <taxon>Spermatophyta</taxon>
        <taxon>Magnoliopsida</taxon>
        <taxon>Liliopsida</taxon>
        <taxon>Poales</taxon>
        <taxon>Poaceae</taxon>
        <taxon>PACMAD clade</taxon>
        <taxon>Arundinoideae</taxon>
        <taxon>Arundineae</taxon>
        <taxon>Arundo</taxon>
    </lineage>
</organism>